<sequence>MEIIIRVNKEGSVVSCVSRPARPVRVYLLLYVKVKMKVKVKYSPTQKFVLNIEEQTLGVLKDEIKKFVENTYNQPVKEPLTVSLNGSDPLTGPEDATLQSLGIVPGDMLIVLPPSSVTDRAKSSPQKTVASSQASASSQAEVKASTSTSPNKDVKEKKTDFNTQDTHSDPKVSKKRDPSESPVEQPPANLEILFNEYTPATASQALNLLVHHTILESGFHLKNSSGPPVGWKEMVATFHYSHNSFPNFKCTLVLVTMGEVKQVLASFPQQESEISVRLMIGEYFKDTSSSPVTADSLVHVAQLTRTLRDRLLHPLQIAVHQALGVPAPWHLVGLPQELLLMIAGMLDYHSVLNLRETCRRFHSVMDDNKLWQNLFKRDFSNLYGGSGNSNIVDWKAKYREAVNRRKDWKRVQDGLEYVIPGVFPTSPFMPPGYPGGPYPHFPQPRGPDPYAPQPHPQPNPFFDPDSPYFSGEIPIVPGTLPEIPDPLGPLGPIGPLRPRPGNPFQPPFMPTRPRAPRGPRFDFF</sequence>
<name>A0A8J5JKZ5_HOMAM</name>
<feature type="domain" description="F-box" evidence="2">
    <location>
        <begin position="328"/>
        <end position="374"/>
    </location>
</feature>
<dbReference type="PANTHER" id="PTHR15537:SF2">
    <property type="entry name" value="F-BOX ONLY PROTEIN 7"/>
    <property type="match status" value="1"/>
</dbReference>
<evidence type="ECO:0000313" key="3">
    <source>
        <dbReference type="EMBL" id="KAG7159391.1"/>
    </source>
</evidence>
<reference evidence="3" key="1">
    <citation type="journal article" date="2021" name="Sci. Adv.">
        <title>The American lobster genome reveals insights on longevity, neural, and immune adaptations.</title>
        <authorList>
            <person name="Polinski J.M."/>
            <person name="Zimin A.V."/>
            <person name="Clark K.F."/>
            <person name="Kohn A.B."/>
            <person name="Sadowski N."/>
            <person name="Timp W."/>
            <person name="Ptitsyn A."/>
            <person name="Khanna P."/>
            <person name="Romanova D.Y."/>
            <person name="Williams P."/>
            <person name="Greenwood S.J."/>
            <person name="Moroz L.L."/>
            <person name="Walt D.R."/>
            <person name="Bodnar A.G."/>
        </authorList>
    </citation>
    <scope>NUCLEOTIDE SEQUENCE</scope>
    <source>
        <strain evidence="3">GMGI-L3</strain>
    </source>
</reference>
<feature type="compositionally biased region" description="Basic and acidic residues" evidence="1">
    <location>
        <begin position="152"/>
        <end position="179"/>
    </location>
</feature>
<dbReference type="Gene3D" id="3.40.1000.30">
    <property type="match status" value="1"/>
</dbReference>
<dbReference type="InterPro" id="IPR001810">
    <property type="entry name" value="F-box_dom"/>
</dbReference>
<dbReference type="AlphaFoldDB" id="A0A8J5JKZ5"/>
<dbReference type="Gene3D" id="1.20.1280.50">
    <property type="match status" value="1"/>
</dbReference>
<dbReference type="PANTHER" id="PTHR15537">
    <property type="entry name" value="F-BOX ONLY PROTEIN 7"/>
    <property type="match status" value="1"/>
</dbReference>
<feature type="region of interest" description="Disordered" evidence="1">
    <location>
        <begin position="433"/>
        <end position="464"/>
    </location>
</feature>
<evidence type="ECO:0000313" key="4">
    <source>
        <dbReference type="Proteomes" id="UP000747542"/>
    </source>
</evidence>
<keyword evidence="4" id="KW-1185">Reference proteome</keyword>
<feature type="compositionally biased region" description="Pro residues" evidence="1">
    <location>
        <begin position="495"/>
        <end position="510"/>
    </location>
</feature>
<dbReference type="EMBL" id="JAHLQT010033198">
    <property type="protein sequence ID" value="KAG7159391.1"/>
    <property type="molecule type" value="Genomic_DNA"/>
</dbReference>
<dbReference type="SUPFAM" id="SSF81383">
    <property type="entry name" value="F-box domain"/>
    <property type="match status" value="1"/>
</dbReference>
<evidence type="ECO:0000256" key="1">
    <source>
        <dbReference type="SAM" id="MobiDB-lite"/>
    </source>
</evidence>
<accession>A0A8J5JKZ5</accession>
<dbReference type="PROSITE" id="PS50181">
    <property type="entry name" value="FBOX"/>
    <property type="match status" value="1"/>
</dbReference>
<proteinExistence type="predicted"/>
<feature type="region of interest" description="Disordered" evidence="1">
    <location>
        <begin position="117"/>
        <end position="186"/>
    </location>
</feature>
<feature type="region of interest" description="Disordered" evidence="1">
    <location>
        <begin position="482"/>
        <end position="524"/>
    </location>
</feature>
<feature type="region of interest" description="Disordered" evidence="1">
    <location>
        <begin position="79"/>
        <end position="98"/>
    </location>
</feature>
<dbReference type="Pfam" id="PF12937">
    <property type="entry name" value="F-box-like"/>
    <property type="match status" value="1"/>
</dbReference>
<feature type="compositionally biased region" description="Pro residues" evidence="1">
    <location>
        <begin position="433"/>
        <end position="461"/>
    </location>
</feature>
<comment type="caution">
    <text evidence="3">The sequence shown here is derived from an EMBL/GenBank/DDBJ whole genome shotgun (WGS) entry which is preliminary data.</text>
</comment>
<dbReference type="SMART" id="SM00256">
    <property type="entry name" value="FBOX"/>
    <property type="match status" value="1"/>
</dbReference>
<protein>
    <submittedName>
        <fullName evidence="3">F-box only protein 7-like</fullName>
    </submittedName>
</protein>
<dbReference type="Proteomes" id="UP000747542">
    <property type="component" value="Unassembled WGS sequence"/>
</dbReference>
<gene>
    <name evidence="3" type="primary">Fbxo7-L</name>
    <name evidence="3" type="ORF">Hamer_G020618</name>
</gene>
<feature type="compositionally biased region" description="Low complexity" evidence="1">
    <location>
        <begin position="130"/>
        <end position="140"/>
    </location>
</feature>
<dbReference type="InterPro" id="IPR047118">
    <property type="entry name" value="Fbxo7"/>
</dbReference>
<evidence type="ECO:0000259" key="2">
    <source>
        <dbReference type="PROSITE" id="PS50181"/>
    </source>
</evidence>
<dbReference type="GO" id="GO:0019901">
    <property type="term" value="F:protein kinase binding"/>
    <property type="evidence" value="ECO:0007669"/>
    <property type="project" value="InterPro"/>
</dbReference>
<feature type="compositionally biased region" description="Polar residues" evidence="1">
    <location>
        <begin position="117"/>
        <end position="129"/>
    </location>
</feature>
<dbReference type="GO" id="GO:1903599">
    <property type="term" value="P:positive regulation of autophagy of mitochondrion"/>
    <property type="evidence" value="ECO:0007669"/>
    <property type="project" value="TreeGrafter"/>
</dbReference>
<dbReference type="InterPro" id="IPR036047">
    <property type="entry name" value="F-box-like_dom_sf"/>
</dbReference>
<organism evidence="3 4">
    <name type="scientific">Homarus americanus</name>
    <name type="common">American lobster</name>
    <dbReference type="NCBI Taxonomy" id="6706"/>
    <lineage>
        <taxon>Eukaryota</taxon>
        <taxon>Metazoa</taxon>
        <taxon>Ecdysozoa</taxon>
        <taxon>Arthropoda</taxon>
        <taxon>Crustacea</taxon>
        <taxon>Multicrustacea</taxon>
        <taxon>Malacostraca</taxon>
        <taxon>Eumalacostraca</taxon>
        <taxon>Eucarida</taxon>
        <taxon>Decapoda</taxon>
        <taxon>Pleocyemata</taxon>
        <taxon>Astacidea</taxon>
        <taxon>Nephropoidea</taxon>
        <taxon>Nephropidae</taxon>
        <taxon>Homarus</taxon>
    </lineage>
</organism>